<dbReference type="PANTHER" id="PTHR23032:SF13">
    <property type="entry name" value="BRO1 DOMAIN-CONTAINING PROTEIN BROX"/>
    <property type="match status" value="1"/>
</dbReference>
<dbReference type="InterPro" id="IPR038898">
    <property type="entry name" value="BROX"/>
</dbReference>
<reference evidence="4 5" key="1">
    <citation type="submission" date="2024-10" db="EMBL/GenBank/DDBJ databases">
        <title>Updated reference genomes for cyclostephanoid diatoms.</title>
        <authorList>
            <person name="Roberts W.R."/>
            <person name="Alverson A.J."/>
        </authorList>
    </citation>
    <scope>NUCLEOTIDE SEQUENCE [LARGE SCALE GENOMIC DNA]</scope>
    <source>
        <strain evidence="4 5">AJA010-31</strain>
    </source>
</reference>
<sequence length="453" mass="49999">MSDAPPDASNPRHPSCILRLASAVHRFRVPCINPSDALSFEKSFKTCSSSHQDTIAAMRQADVHRNAIKQAFASAKTSHAAISSSLQEYVPLINQILLSCSFQPEVARLDKPISFSWMSGVECNQTKKSKYFDSEALMFELVLSLQTYALCESNLGCNSSVSGEFGQALKKFTTATGIFQFLGQDLLPEWMAKSKQHAEMEKESLAETRVGVSVALTNLHMAMSQQMAIATMLVKPEVNYALLGKLCLGVAVELESFVSTMRSKSAVHMARMESSFLTFVTFQINIQRALSLYFLSRSLWNISEYGVAIAALSEATVAMRTRTTPTGRGLPEFEEKGPLQALSADVSDLRKHMQVLLSSWEKDNSLVYFDKVPPSVPSNKALASIQLQKTEEFKLEARDPLPFSIPGAKNVSISSPPPPSYEDSMNNGNQRDRSDSDLARELHEKLNTKSESC</sequence>
<dbReference type="Pfam" id="PF03097">
    <property type="entry name" value="BRO1"/>
    <property type="match status" value="1"/>
</dbReference>
<dbReference type="Gene3D" id="1.25.40.280">
    <property type="entry name" value="alix/aip1 like domains"/>
    <property type="match status" value="1"/>
</dbReference>
<organism evidence="4 5">
    <name type="scientific">Cyclotella atomus</name>
    <dbReference type="NCBI Taxonomy" id="382360"/>
    <lineage>
        <taxon>Eukaryota</taxon>
        <taxon>Sar</taxon>
        <taxon>Stramenopiles</taxon>
        <taxon>Ochrophyta</taxon>
        <taxon>Bacillariophyta</taxon>
        <taxon>Coscinodiscophyceae</taxon>
        <taxon>Thalassiosirophycidae</taxon>
        <taxon>Stephanodiscales</taxon>
        <taxon>Stephanodiscaceae</taxon>
        <taxon>Cyclotella</taxon>
    </lineage>
</organism>
<dbReference type="InterPro" id="IPR004328">
    <property type="entry name" value="BRO1_dom"/>
</dbReference>
<dbReference type="InterPro" id="IPR038499">
    <property type="entry name" value="BRO1_sf"/>
</dbReference>
<name>A0ABD3MUP7_9STRA</name>
<dbReference type="EMBL" id="JALLPJ020001360">
    <property type="protein sequence ID" value="KAL3767671.1"/>
    <property type="molecule type" value="Genomic_DNA"/>
</dbReference>
<dbReference type="AlphaFoldDB" id="A0ABD3MUP7"/>
<comment type="caution">
    <text evidence="4">The sequence shown here is derived from an EMBL/GenBank/DDBJ whole genome shotgun (WGS) entry which is preliminary data.</text>
</comment>
<feature type="region of interest" description="Disordered" evidence="2">
    <location>
        <begin position="405"/>
        <end position="453"/>
    </location>
</feature>
<dbReference type="Proteomes" id="UP001530400">
    <property type="component" value="Unassembled WGS sequence"/>
</dbReference>
<dbReference type="PROSITE" id="PS51180">
    <property type="entry name" value="BRO1"/>
    <property type="match status" value="1"/>
</dbReference>
<proteinExistence type="inferred from homology"/>
<comment type="similarity">
    <text evidence="1">Belongs to the BROX family.</text>
</comment>
<dbReference type="SMART" id="SM01041">
    <property type="entry name" value="BRO1"/>
    <property type="match status" value="1"/>
</dbReference>
<gene>
    <name evidence="4" type="ORF">ACHAWO_004373</name>
</gene>
<evidence type="ECO:0000256" key="2">
    <source>
        <dbReference type="SAM" id="MobiDB-lite"/>
    </source>
</evidence>
<feature type="domain" description="BRO1" evidence="3">
    <location>
        <begin position="25"/>
        <end position="453"/>
    </location>
</feature>
<evidence type="ECO:0000313" key="4">
    <source>
        <dbReference type="EMBL" id="KAL3767671.1"/>
    </source>
</evidence>
<accession>A0ABD3MUP7</accession>
<evidence type="ECO:0000313" key="5">
    <source>
        <dbReference type="Proteomes" id="UP001530400"/>
    </source>
</evidence>
<evidence type="ECO:0000256" key="1">
    <source>
        <dbReference type="ARBA" id="ARBA00008901"/>
    </source>
</evidence>
<feature type="compositionally biased region" description="Basic and acidic residues" evidence="2">
    <location>
        <begin position="430"/>
        <end position="453"/>
    </location>
</feature>
<evidence type="ECO:0000259" key="3">
    <source>
        <dbReference type="PROSITE" id="PS51180"/>
    </source>
</evidence>
<keyword evidence="5" id="KW-1185">Reference proteome</keyword>
<dbReference type="PANTHER" id="PTHR23032">
    <property type="entry name" value="BRO1 DOMAIN-CONTAINING PROTEIN BROX"/>
    <property type="match status" value="1"/>
</dbReference>
<protein>
    <recommendedName>
        <fullName evidence="3">BRO1 domain-containing protein</fullName>
    </recommendedName>
</protein>